<keyword evidence="8" id="KW-1185">Reference proteome</keyword>
<gene>
    <name evidence="7" type="ORF">HEQ75_19735</name>
</gene>
<feature type="transmembrane region" description="Helical" evidence="6">
    <location>
        <begin position="73"/>
        <end position="93"/>
    </location>
</feature>
<accession>A0ABX1E7B0</accession>
<keyword evidence="3 6" id="KW-0812">Transmembrane</keyword>
<evidence type="ECO:0000256" key="4">
    <source>
        <dbReference type="ARBA" id="ARBA00022989"/>
    </source>
</evidence>
<dbReference type="PANTHER" id="PTHR10057">
    <property type="entry name" value="PERIPHERAL-TYPE BENZODIAZEPINE RECEPTOR"/>
    <property type="match status" value="1"/>
</dbReference>
<dbReference type="Proteomes" id="UP000787635">
    <property type="component" value="Unassembled WGS sequence"/>
</dbReference>
<feature type="transmembrane region" description="Helical" evidence="6">
    <location>
        <begin position="45"/>
        <end position="66"/>
    </location>
</feature>
<comment type="similarity">
    <text evidence="2">Belongs to the TspO/BZRP family.</text>
</comment>
<dbReference type="InterPro" id="IPR038330">
    <property type="entry name" value="TspO/MBR-related_sf"/>
</dbReference>
<dbReference type="InterPro" id="IPR004307">
    <property type="entry name" value="TspO_MBR"/>
</dbReference>
<evidence type="ECO:0000313" key="8">
    <source>
        <dbReference type="Proteomes" id="UP000787635"/>
    </source>
</evidence>
<organism evidence="7 8">
    <name type="scientific">Falsiroseomonas selenitidurans</name>
    <dbReference type="NCBI Taxonomy" id="2716335"/>
    <lineage>
        <taxon>Bacteria</taxon>
        <taxon>Pseudomonadati</taxon>
        <taxon>Pseudomonadota</taxon>
        <taxon>Alphaproteobacteria</taxon>
        <taxon>Acetobacterales</taxon>
        <taxon>Roseomonadaceae</taxon>
        <taxon>Falsiroseomonas</taxon>
    </lineage>
</organism>
<sequence>MDWTLILGALACLAACFVAASTGAVFRPGPWYEALRKPTWNPPNWLFPIAWSLLYLMIAAAGFLVWRQDGFGLPMLAWLVQLVLNAGWSWVFFGLRKLGWATAEALAMFAAILACVLLFAPISPLAAWLMAPYLVWVGFATFLSFTIWRLNPGPQPAMGQEAARG</sequence>
<evidence type="ECO:0000313" key="7">
    <source>
        <dbReference type="EMBL" id="NKC33104.1"/>
    </source>
</evidence>
<evidence type="ECO:0000256" key="1">
    <source>
        <dbReference type="ARBA" id="ARBA00004141"/>
    </source>
</evidence>
<feature type="transmembrane region" description="Helical" evidence="6">
    <location>
        <begin position="127"/>
        <end position="148"/>
    </location>
</feature>
<dbReference type="CDD" id="cd15904">
    <property type="entry name" value="TSPO_MBR"/>
    <property type="match status" value="1"/>
</dbReference>
<comment type="caution">
    <text evidence="7">The sequence shown here is derived from an EMBL/GenBank/DDBJ whole genome shotgun (WGS) entry which is preliminary data.</text>
</comment>
<proteinExistence type="inferred from homology"/>
<evidence type="ECO:0000256" key="2">
    <source>
        <dbReference type="ARBA" id="ARBA00007524"/>
    </source>
</evidence>
<protein>
    <submittedName>
        <fullName evidence="7">Tryptophan-rich sensory protein</fullName>
    </submittedName>
</protein>
<name>A0ABX1E7B0_9PROT</name>
<dbReference type="Pfam" id="PF03073">
    <property type="entry name" value="TspO_MBR"/>
    <property type="match status" value="1"/>
</dbReference>
<keyword evidence="5 6" id="KW-0472">Membrane</keyword>
<dbReference type="RefSeq" id="WP_168033839.1">
    <property type="nucleotide sequence ID" value="NZ_JAAVNE010000038.1"/>
</dbReference>
<dbReference type="PANTHER" id="PTHR10057:SF0">
    <property type="entry name" value="TRANSLOCATOR PROTEIN"/>
    <property type="match status" value="1"/>
</dbReference>
<dbReference type="PIRSF" id="PIRSF005859">
    <property type="entry name" value="PBR"/>
    <property type="match status" value="1"/>
</dbReference>
<evidence type="ECO:0000256" key="6">
    <source>
        <dbReference type="SAM" id="Phobius"/>
    </source>
</evidence>
<reference evidence="7 8" key="1">
    <citation type="submission" date="2020-03" db="EMBL/GenBank/DDBJ databases">
        <title>Roseomonas selenitidurans sp. nov. isolated from urban soil.</title>
        <authorList>
            <person name="Liu H."/>
        </authorList>
    </citation>
    <scope>NUCLEOTIDE SEQUENCE [LARGE SCALE GENOMIC DNA]</scope>
    <source>
        <strain evidence="7 8">BU-1</strain>
    </source>
</reference>
<dbReference type="EMBL" id="JAAVNE010000038">
    <property type="protein sequence ID" value="NKC33104.1"/>
    <property type="molecule type" value="Genomic_DNA"/>
</dbReference>
<dbReference type="Gene3D" id="1.20.1260.100">
    <property type="entry name" value="TspO/MBR protein"/>
    <property type="match status" value="1"/>
</dbReference>
<evidence type="ECO:0000256" key="5">
    <source>
        <dbReference type="ARBA" id="ARBA00023136"/>
    </source>
</evidence>
<feature type="transmembrane region" description="Helical" evidence="6">
    <location>
        <begin position="99"/>
        <end position="120"/>
    </location>
</feature>
<evidence type="ECO:0000256" key="3">
    <source>
        <dbReference type="ARBA" id="ARBA00022692"/>
    </source>
</evidence>
<comment type="subcellular location">
    <subcellularLocation>
        <location evidence="1">Membrane</location>
        <topology evidence="1">Multi-pass membrane protein</topology>
    </subcellularLocation>
</comment>
<keyword evidence="4 6" id="KW-1133">Transmembrane helix</keyword>